<gene>
    <name evidence="4" type="ORF">BCV71DRAFT_294588</name>
</gene>
<dbReference type="Pfam" id="PF19277">
    <property type="entry name" value="GPAT_C"/>
    <property type="match status" value="1"/>
</dbReference>
<dbReference type="EMBL" id="KV921596">
    <property type="protein sequence ID" value="ORE12854.1"/>
    <property type="molecule type" value="Genomic_DNA"/>
</dbReference>
<dbReference type="InterPro" id="IPR002123">
    <property type="entry name" value="Plipid/glycerol_acylTrfase"/>
</dbReference>
<evidence type="ECO:0000256" key="2">
    <source>
        <dbReference type="SAM" id="MobiDB-lite"/>
    </source>
</evidence>
<dbReference type="PANTHER" id="PTHR12563">
    <property type="entry name" value="GLYCEROL-3-PHOSPHATE ACYLTRANSFERASE"/>
    <property type="match status" value="1"/>
</dbReference>
<evidence type="ECO:0000259" key="3">
    <source>
        <dbReference type="SMART" id="SM00563"/>
    </source>
</evidence>
<dbReference type="Pfam" id="PF07993">
    <property type="entry name" value="NAD_binding_4"/>
    <property type="match status" value="1"/>
</dbReference>
<dbReference type="Pfam" id="PF01553">
    <property type="entry name" value="Acyltransferase"/>
    <property type="match status" value="1"/>
</dbReference>
<dbReference type="GO" id="GO:0019432">
    <property type="term" value="P:triglyceride biosynthetic process"/>
    <property type="evidence" value="ECO:0007669"/>
    <property type="project" value="TreeGrafter"/>
</dbReference>
<feature type="compositionally biased region" description="Polar residues" evidence="2">
    <location>
        <begin position="814"/>
        <end position="833"/>
    </location>
</feature>
<dbReference type="Proteomes" id="UP000242381">
    <property type="component" value="Unassembled WGS sequence"/>
</dbReference>
<dbReference type="SMART" id="SM00563">
    <property type="entry name" value="PlsC"/>
    <property type="match status" value="1"/>
</dbReference>
<dbReference type="SUPFAM" id="SSF51735">
    <property type="entry name" value="NAD(P)-binding Rossmann-fold domains"/>
    <property type="match status" value="1"/>
</dbReference>
<dbReference type="InterPro" id="IPR045520">
    <property type="entry name" value="GPAT/DHAPAT_C"/>
</dbReference>
<protein>
    <recommendedName>
        <fullName evidence="3">Phospholipid/glycerol acyltransferase domain-containing protein</fullName>
    </recommendedName>
</protein>
<dbReference type="GO" id="GO:0008654">
    <property type="term" value="P:phospholipid biosynthetic process"/>
    <property type="evidence" value="ECO:0007669"/>
    <property type="project" value="TreeGrafter"/>
</dbReference>
<dbReference type="GO" id="GO:0006072">
    <property type="term" value="P:glycerol-3-phosphate metabolic process"/>
    <property type="evidence" value="ECO:0007669"/>
    <property type="project" value="TreeGrafter"/>
</dbReference>
<reference evidence="4 5" key="1">
    <citation type="journal article" date="2016" name="Proc. Natl. Acad. Sci. U.S.A.">
        <title>Lipid metabolic changes in an early divergent fungus govern the establishment of a mutualistic symbiosis with endobacteria.</title>
        <authorList>
            <person name="Lastovetsky O.A."/>
            <person name="Gaspar M.L."/>
            <person name="Mondo S.J."/>
            <person name="LaButti K.M."/>
            <person name="Sandor L."/>
            <person name="Grigoriev I.V."/>
            <person name="Henry S.A."/>
            <person name="Pawlowska T.E."/>
        </authorList>
    </citation>
    <scope>NUCLEOTIDE SEQUENCE [LARGE SCALE GENOMIC DNA]</scope>
    <source>
        <strain evidence="4 5">ATCC 11559</strain>
    </source>
</reference>
<organism evidence="4 5">
    <name type="scientific">Rhizopus microsporus</name>
    <dbReference type="NCBI Taxonomy" id="58291"/>
    <lineage>
        <taxon>Eukaryota</taxon>
        <taxon>Fungi</taxon>
        <taxon>Fungi incertae sedis</taxon>
        <taxon>Mucoromycota</taxon>
        <taxon>Mucoromycotina</taxon>
        <taxon>Mucoromycetes</taxon>
        <taxon>Mucorales</taxon>
        <taxon>Mucorineae</taxon>
        <taxon>Rhizopodaceae</taxon>
        <taxon>Rhizopus</taxon>
    </lineage>
</organism>
<proteinExistence type="predicted"/>
<dbReference type="InterPro" id="IPR036291">
    <property type="entry name" value="NAD(P)-bd_dom_sf"/>
</dbReference>
<dbReference type="VEuPathDB" id="FungiDB:BCV72DRAFT_115398"/>
<dbReference type="PANTHER" id="PTHR12563:SF17">
    <property type="entry name" value="DIHYDROXYACETONE PHOSPHATE ACYLTRANSFERASE"/>
    <property type="match status" value="1"/>
</dbReference>
<sequence length="1269" mass="145352">MSSEDWVDCYRNKTILITGATGFVGKAILWHLLKTVGGVIDKVYVLIRPKRIPGGSPSQRLLDEIINTSAFKRLMDKKLLGREKLIPISYDLTLSQLGLSMEENMQMKDTNIVIHCAATSEYESSLEWNLETNVLGTIRLMDYLSTCSNINSFIYLSPIHIHTCIPTENEDTLIKEQVYDLAGLGDPEELLKSLLGADEKELPNYVKRILQKYSTLHLFTKALVEHLIIRKTNVPYSLSIFRSCYIGPSAMEPVPGWTSGISGMSAWLALFSQSIPVIEPDQGQRPVDIVPVDYVSKCIIYSVPQLAHKKETLATIYHIPPLPTSITWYQAYTAIQDYWSRPNNALLLDQKLPTAKNYFSANKTLTKARFLIRYYFRPNAKNTVTVSKKLDIDQSKWLELASNIRNNLAKQHTHQWQYDTTHFQQLPLTKYIDMYRGLDEYNYFMQSCYGTKIYSLHGGVHSRAPTLDDTSTCALYSIDKSKTMTPDKENQYYPEVIDEPFPSIVYTEEEMKQRVKDMMDITIKSLHHLSQSLKEEKVWKPVWIEYINDTLEDWCTMIETLDTNSKNNLAKRWKLTGNAEMTKVAVLNDPNVIEAIQQVSRRSGMPAKKVVEEAIRSLNRIQERTQLPYAWFAASFLEKLLKNMFSCIRINKDDLAKIQKAVGETEKKIIYVPVSRTVLDPIIIWFIAIRYNLPIPVLLLDEALAILGPFSDILRLAGAVFIKRDPHGRSTLTTAITYAYLRHLLRERGAVTMVLEKVRSRSGLYQKPFNDGMLDMIQDKEDVLFIPVNMTYEEVPDLANLVKHGLHHPKVGKNVSNLSRSRSYRMSTPTKVSRPSDSRAQRVRSRSLGHGQLHLLKLEEDRDKTHIHHYGKILIGFGNPISSDADNLADKIQKEQKRSAVLSPVSLVAAILLYSRVQGNVIDLETVKKYLSYLYEFIRVQGIPIDWQDFEDSENIIFYSIRLLEKGSDAITIEEKSNHTAIRISIESDSILQLAYYANQLQEIFVLDSIFAVAYLSLGSKSNNDTNVTFFERFEFLATLFQYYFSANWNIKEEYNRLTEKYKQNDKYDINNNQYFNLLASFVYPTIDSFWVTLCALSALLDDVKALPYSLVPLLTQWIGMHLISGRRTIYSEVLSAEYSQNTLKSLFQFGLLDTQSAKMLLSPDAQMLMQILGFSTNENLIVMQKQHDIRQVCKQIEQVRIKLEEGPSSSYVFEKCQNQIKSLIKTKDNTCFSKKQGATLVDAKEEAMIQLGYTLIQSMEPSLSHVSP</sequence>
<dbReference type="GO" id="GO:0012505">
    <property type="term" value="C:endomembrane system"/>
    <property type="evidence" value="ECO:0007669"/>
    <property type="project" value="UniProtKB-SubCell"/>
</dbReference>
<evidence type="ECO:0000256" key="1">
    <source>
        <dbReference type="ARBA" id="ARBA00004184"/>
    </source>
</evidence>
<dbReference type="GO" id="GO:0004366">
    <property type="term" value="F:glycerol-3-phosphate O-acyltransferase activity"/>
    <property type="evidence" value="ECO:0007669"/>
    <property type="project" value="TreeGrafter"/>
</dbReference>
<dbReference type="InterPro" id="IPR022284">
    <property type="entry name" value="GPAT/DHAPAT"/>
</dbReference>
<feature type="region of interest" description="Disordered" evidence="2">
    <location>
        <begin position="810"/>
        <end position="845"/>
    </location>
</feature>
<dbReference type="OMA" id="EWNLETN"/>
<comment type="subcellular location">
    <subcellularLocation>
        <location evidence="1">Endomembrane system</location>
        <topology evidence="1">Peripheral membrane protein</topology>
    </subcellularLocation>
</comment>
<dbReference type="InterPro" id="IPR013120">
    <property type="entry name" value="FAR_NAD-bd"/>
</dbReference>
<dbReference type="GO" id="GO:0006631">
    <property type="term" value="P:fatty acid metabolic process"/>
    <property type="evidence" value="ECO:0007669"/>
    <property type="project" value="TreeGrafter"/>
</dbReference>
<dbReference type="VEuPathDB" id="FungiDB:BCV72DRAFT_115399"/>
<dbReference type="Gene3D" id="3.40.50.720">
    <property type="entry name" value="NAD(P)-binding Rossmann-like Domain"/>
    <property type="match status" value="1"/>
</dbReference>
<name>A0A1X0RLK9_RHIZD</name>
<accession>A0A1X0RLK9</accession>
<dbReference type="GO" id="GO:0031966">
    <property type="term" value="C:mitochondrial membrane"/>
    <property type="evidence" value="ECO:0007669"/>
    <property type="project" value="TreeGrafter"/>
</dbReference>
<evidence type="ECO:0000313" key="5">
    <source>
        <dbReference type="Proteomes" id="UP000242381"/>
    </source>
</evidence>
<feature type="domain" description="Phospholipid/glycerol acyltransferase" evidence="3">
    <location>
        <begin position="669"/>
        <end position="793"/>
    </location>
</feature>
<evidence type="ECO:0000313" key="4">
    <source>
        <dbReference type="EMBL" id="ORE12854.1"/>
    </source>
</evidence>
<dbReference type="AlphaFoldDB" id="A0A1X0RLK9"/>